<organism evidence="2">
    <name type="scientific">Tanacetum cinerariifolium</name>
    <name type="common">Dalmatian daisy</name>
    <name type="synonym">Chrysanthemum cinerariifolium</name>
    <dbReference type="NCBI Taxonomy" id="118510"/>
    <lineage>
        <taxon>Eukaryota</taxon>
        <taxon>Viridiplantae</taxon>
        <taxon>Streptophyta</taxon>
        <taxon>Embryophyta</taxon>
        <taxon>Tracheophyta</taxon>
        <taxon>Spermatophyta</taxon>
        <taxon>Magnoliopsida</taxon>
        <taxon>eudicotyledons</taxon>
        <taxon>Gunneridae</taxon>
        <taxon>Pentapetalae</taxon>
        <taxon>asterids</taxon>
        <taxon>campanulids</taxon>
        <taxon>Asterales</taxon>
        <taxon>Asteraceae</taxon>
        <taxon>Asteroideae</taxon>
        <taxon>Anthemideae</taxon>
        <taxon>Anthemidinae</taxon>
        <taxon>Tanacetum</taxon>
    </lineage>
</organism>
<accession>A0A699QQI7</accession>
<name>A0A699QQI7_TANCI</name>
<evidence type="ECO:0000313" key="2">
    <source>
        <dbReference type="EMBL" id="GFC74481.1"/>
    </source>
</evidence>
<reference evidence="2" key="1">
    <citation type="journal article" date="2019" name="Sci. Rep.">
        <title>Draft genome of Tanacetum cinerariifolium, the natural source of mosquito coil.</title>
        <authorList>
            <person name="Yamashiro T."/>
            <person name="Shiraishi A."/>
            <person name="Satake H."/>
            <person name="Nakayama K."/>
        </authorList>
    </citation>
    <scope>NUCLEOTIDE SEQUENCE</scope>
</reference>
<dbReference type="AlphaFoldDB" id="A0A699QQI7"/>
<evidence type="ECO:0000256" key="1">
    <source>
        <dbReference type="SAM" id="MobiDB-lite"/>
    </source>
</evidence>
<proteinExistence type="predicted"/>
<gene>
    <name evidence="2" type="ORF">Tci_846451</name>
</gene>
<sequence length="109" mass="12461">YDNQVFNSALFDRDDLISFESDVSMPTSPMHDRDLSRSNRHSTPIIKDWVSNPEDEYEGKPMSTQKAPSFVQPSAHVKTPRPSVKPVEYATPAENLRKDIPKSRGHRHI</sequence>
<feature type="non-terminal residue" evidence="2">
    <location>
        <position position="1"/>
    </location>
</feature>
<protein>
    <submittedName>
        <fullName evidence="2">Uncharacterized protein</fullName>
    </submittedName>
</protein>
<comment type="caution">
    <text evidence="2">The sequence shown here is derived from an EMBL/GenBank/DDBJ whole genome shotgun (WGS) entry which is preliminary data.</text>
</comment>
<dbReference type="EMBL" id="BKCJ011047506">
    <property type="protein sequence ID" value="GFC74481.1"/>
    <property type="molecule type" value="Genomic_DNA"/>
</dbReference>
<feature type="region of interest" description="Disordered" evidence="1">
    <location>
        <begin position="21"/>
        <end position="109"/>
    </location>
</feature>